<sequence>MKTALLACVLLAGLAPGLARADHGEDFLVVDSPGGPTPGELYLVLDGRQSFAHDHATQAGPSLLYGLSDRIALQLDGEYDRARGERWRYAGTASSVQFSLTDPGHAGPQVGLTLSRTFAPDGDSRSEARLGAQVGPDDNLFAANLYVAHESGGSVSGGAVGYRRGFGDHLGLAVEAEGPLQHAEGAQVLASLHFDPDAAWSLKVAVGGDRGAGGYDPFVQARVYVRLNAAR</sequence>
<gene>
    <name evidence="2" type="ORF">FW784_05980</name>
</gene>
<protein>
    <recommendedName>
        <fullName evidence="4">Transporter</fullName>
    </recommendedName>
</protein>
<feature type="chain" id="PRO_5022928041" description="Transporter" evidence="1">
    <location>
        <begin position="22"/>
        <end position="231"/>
    </location>
</feature>
<evidence type="ECO:0000313" key="3">
    <source>
        <dbReference type="Proteomes" id="UP000323164"/>
    </source>
</evidence>
<evidence type="ECO:0000256" key="1">
    <source>
        <dbReference type="SAM" id="SignalP"/>
    </source>
</evidence>
<evidence type="ECO:0008006" key="4">
    <source>
        <dbReference type="Google" id="ProtNLM"/>
    </source>
</evidence>
<dbReference type="Proteomes" id="UP000323164">
    <property type="component" value="Unassembled WGS sequence"/>
</dbReference>
<organism evidence="2 3">
    <name type="scientific">Cognatilysobacter lacus</name>
    <dbReference type="NCBI Taxonomy" id="1643323"/>
    <lineage>
        <taxon>Bacteria</taxon>
        <taxon>Pseudomonadati</taxon>
        <taxon>Pseudomonadota</taxon>
        <taxon>Gammaproteobacteria</taxon>
        <taxon>Lysobacterales</taxon>
        <taxon>Lysobacteraceae</taxon>
        <taxon>Cognatilysobacter</taxon>
    </lineage>
</organism>
<reference evidence="2 3" key="1">
    <citation type="submission" date="2019-08" db="EMBL/GenBank/DDBJ databases">
        <title>Draft genome sequence of Lysobacter sp. UKS-15.</title>
        <authorList>
            <person name="Im W.-T."/>
        </authorList>
    </citation>
    <scope>NUCLEOTIDE SEQUENCE [LARGE SCALE GENOMIC DNA]</scope>
    <source>
        <strain evidence="2 3">UKS-15</strain>
    </source>
</reference>
<feature type="signal peptide" evidence="1">
    <location>
        <begin position="1"/>
        <end position="21"/>
    </location>
</feature>
<name>A0A5D8Z5M2_9GAMM</name>
<dbReference type="EMBL" id="VTRV01000045">
    <property type="protein sequence ID" value="TZF90285.1"/>
    <property type="molecule type" value="Genomic_DNA"/>
</dbReference>
<keyword evidence="3" id="KW-1185">Reference proteome</keyword>
<dbReference type="RefSeq" id="WP_149352443.1">
    <property type="nucleotide sequence ID" value="NZ_VTRV01000045.1"/>
</dbReference>
<comment type="caution">
    <text evidence="2">The sequence shown here is derived from an EMBL/GenBank/DDBJ whole genome shotgun (WGS) entry which is preliminary data.</text>
</comment>
<dbReference type="AlphaFoldDB" id="A0A5D8Z5M2"/>
<keyword evidence="1" id="KW-0732">Signal</keyword>
<proteinExistence type="predicted"/>
<evidence type="ECO:0000313" key="2">
    <source>
        <dbReference type="EMBL" id="TZF90285.1"/>
    </source>
</evidence>
<accession>A0A5D8Z5M2</accession>